<proteinExistence type="inferred from homology"/>
<reference evidence="5" key="3">
    <citation type="submission" date="2025-09" db="UniProtKB">
        <authorList>
            <consortium name="Ensembl"/>
        </authorList>
    </citation>
    <scope>IDENTIFICATION</scope>
</reference>
<dbReference type="SUPFAM" id="SSF52540">
    <property type="entry name" value="P-loop containing nucleoside triphosphate hydrolases"/>
    <property type="match status" value="1"/>
</dbReference>
<dbReference type="InterPro" id="IPR006703">
    <property type="entry name" value="G_AIG1"/>
</dbReference>
<dbReference type="GeneTree" id="ENSGT00650000094704"/>
<dbReference type="OMA" id="RGHYTHE"/>
<feature type="domain" description="AIG1-type G" evidence="4">
    <location>
        <begin position="15"/>
        <end position="217"/>
    </location>
</feature>
<reference evidence="5 6" key="1">
    <citation type="journal article" date="2014" name="Nat. Genet.">
        <title>Whole-genome sequence of a flatfish provides insights into ZW sex chromosome evolution and adaptation to a benthic lifestyle.</title>
        <authorList>
            <person name="Chen S."/>
            <person name="Zhang G."/>
            <person name="Shao C."/>
            <person name="Huang Q."/>
            <person name="Liu G."/>
            <person name="Zhang P."/>
            <person name="Song W."/>
            <person name="An N."/>
            <person name="Chalopin D."/>
            <person name="Volff J.N."/>
            <person name="Hong Y."/>
            <person name="Li Q."/>
            <person name="Sha Z."/>
            <person name="Zhou H."/>
            <person name="Xie M."/>
            <person name="Yu Q."/>
            <person name="Liu Y."/>
            <person name="Xiang H."/>
            <person name="Wang N."/>
            <person name="Wu K."/>
            <person name="Yang C."/>
            <person name="Zhou Q."/>
            <person name="Liao X."/>
            <person name="Yang L."/>
            <person name="Hu Q."/>
            <person name="Zhang J."/>
            <person name="Meng L."/>
            <person name="Jin L."/>
            <person name="Tian Y."/>
            <person name="Lian J."/>
            <person name="Yang J."/>
            <person name="Miao G."/>
            <person name="Liu S."/>
            <person name="Liang Z."/>
            <person name="Yan F."/>
            <person name="Li Y."/>
            <person name="Sun B."/>
            <person name="Zhang H."/>
            <person name="Zhang J."/>
            <person name="Zhu Y."/>
            <person name="Du M."/>
            <person name="Zhao Y."/>
            <person name="Schartl M."/>
            <person name="Tang Q."/>
            <person name="Wang J."/>
        </authorList>
    </citation>
    <scope>NUCLEOTIDE SEQUENCE</scope>
</reference>
<keyword evidence="2" id="KW-0547">Nucleotide-binding</keyword>
<dbReference type="InterPro" id="IPR027417">
    <property type="entry name" value="P-loop_NTPase"/>
</dbReference>
<evidence type="ECO:0000313" key="6">
    <source>
        <dbReference type="Proteomes" id="UP000265120"/>
    </source>
</evidence>
<dbReference type="GO" id="GO:0005525">
    <property type="term" value="F:GTP binding"/>
    <property type="evidence" value="ECO:0007669"/>
    <property type="project" value="UniProtKB-KW"/>
</dbReference>
<evidence type="ECO:0000256" key="3">
    <source>
        <dbReference type="ARBA" id="ARBA00023134"/>
    </source>
</evidence>
<dbReference type="InterPro" id="IPR045058">
    <property type="entry name" value="GIMA/IAN/Toc"/>
</dbReference>
<dbReference type="AlphaFoldDB" id="A0A3P8WWU3"/>
<dbReference type="PROSITE" id="PS51720">
    <property type="entry name" value="G_AIG1"/>
    <property type="match status" value="1"/>
</dbReference>
<keyword evidence="3" id="KW-0342">GTP-binding</keyword>
<keyword evidence="6" id="KW-1185">Reference proteome</keyword>
<name>A0A3P8WWU3_CYNSE</name>
<evidence type="ECO:0000256" key="2">
    <source>
        <dbReference type="ARBA" id="ARBA00022741"/>
    </source>
</evidence>
<dbReference type="Proteomes" id="UP000265120">
    <property type="component" value="Chromosome 8"/>
</dbReference>
<dbReference type="STRING" id="244447.ENSCSEP00000031868"/>
<protein>
    <recommendedName>
        <fullName evidence="4">AIG1-type G domain-containing protein</fullName>
    </recommendedName>
</protein>
<evidence type="ECO:0000259" key="4">
    <source>
        <dbReference type="PROSITE" id="PS51720"/>
    </source>
</evidence>
<dbReference type="PANTHER" id="PTHR10903">
    <property type="entry name" value="GTPASE, IMAP FAMILY MEMBER-RELATED"/>
    <property type="match status" value="1"/>
</dbReference>
<evidence type="ECO:0000313" key="5">
    <source>
        <dbReference type="Ensembl" id="ENSCSEP00000031868.1"/>
    </source>
</evidence>
<sequence length="238" mass="26180">MGFFFSSSIFDSSAEPGLRLILLGPTGSGQTSVAHTLLGITDRKSPLTPVMESTKLSAVVNGREVTLIHTPDLLGPSLGDHRRATEALRSLLLVSPGPHAILMTVEAPGSISKEINQDPTRAIQGTIELFGDEVQSYIIPVLTHSGRQQTVDELLDQDKGDLRRAVTLCGQMPELVDIRSDCPLEVQKMTCRQLLGRVTEIKKLRGHFVHELQRRQEHFREDLLTDMSSSLANKLGHM</sequence>
<reference evidence="5" key="2">
    <citation type="submission" date="2025-08" db="UniProtKB">
        <authorList>
            <consortium name="Ensembl"/>
        </authorList>
    </citation>
    <scope>IDENTIFICATION</scope>
</reference>
<evidence type="ECO:0000256" key="1">
    <source>
        <dbReference type="ARBA" id="ARBA00008535"/>
    </source>
</evidence>
<dbReference type="Pfam" id="PF04548">
    <property type="entry name" value="AIG1"/>
    <property type="match status" value="1"/>
</dbReference>
<comment type="similarity">
    <text evidence="1">Belongs to the TRAFAC class TrmE-Era-EngA-EngB-Septin-like GTPase superfamily. AIG1/Toc34/Toc159-like paraseptin GTPase family. IAN subfamily.</text>
</comment>
<organism evidence="5 6">
    <name type="scientific">Cynoglossus semilaevis</name>
    <name type="common">Tongue sole</name>
    <dbReference type="NCBI Taxonomy" id="244447"/>
    <lineage>
        <taxon>Eukaryota</taxon>
        <taxon>Metazoa</taxon>
        <taxon>Chordata</taxon>
        <taxon>Craniata</taxon>
        <taxon>Vertebrata</taxon>
        <taxon>Euteleostomi</taxon>
        <taxon>Actinopterygii</taxon>
        <taxon>Neopterygii</taxon>
        <taxon>Teleostei</taxon>
        <taxon>Neoteleostei</taxon>
        <taxon>Acanthomorphata</taxon>
        <taxon>Carangaria</taxon>
        <taxon>Pleuronectiformes</taxon>
        <taxon>Pleuronectoidei</taxon>
        <taxon>Cynoglossidae</taxon>
        <taxon>Cynoglossinae</taxon>
        <taxon>Cynoglossus</taxon>
    </lineage>
</organism>
<dbReference type="Gene3D" id="3.40.50.300">
    <property type="entry name" value="P-loop containing nucleotide triphosphate hydrolases"/>
    <property type="match status" value="1"/>
</dbReference>
<accession>A0A3P8WWU3</accession>
<dbReference type="Ensembl" id="ENSCSET00000032279.1">
    <property type="protein sequence ID" value="ENSCSEP00000031868.1"/>
    <property type="gene ID" value="ENSCSEG00000020440.1"/>
</dbReference>
<dbReference type="PANTHER" id="PTHR10903:SF170">
    <property type="entry name" value="GTPASE IMAP FAMILY MEMBER 7"/>
    <property type="match status" value="1"/>
</dbReference>
<dbReference type="InParanoid" id="A0A3P8WWU3"/>